<protein>
    <recommendedName>
        <fullName evidence="4">t-SNARE coiled-coil homology domain-containing protein</fullName>
    </recommendedName>
</protein>
<dbReference type="OrthoDB" id="8192965at2759"/>
<reference evidence="2 3" key="1">
    <citation type="submission" date="2019-01" db="EMBL/GenBank/DDBJ databases">
        <authorList>
            <person name="Sayadi A."/>
        </authorList>
    </citation>
    <scope>NUCLEOTIDE SEQUENCE [LARGE SCALE GENOMIC DNA]</scope>
</reference>
<feature type="compositionally biased region" description="Basic and acidic residues" evidence="1">
    <location>
        <begin position="47"/>
        <end position="56"/>
    </location>
</feature>
<sequence length="196" mass="22074">MAENTYEYECMRAELLGIEKPDYEEFMKNRPPEAERKEVEEDEIDTENMKVLHSDQEGMRRVSGGLDELNSILKRTQSKINKFKATCGPITNLIRIKMSSRSGSVCSLDAEDGQSSAGPSSVDGGNDFCTTKAEPDSVNQEKDVAEPSEDAEPVKKSELKNALDYDINKLDDLIEKAEHAQYSMAHQSKQMRKFLK</sequence>
<dbReference type="EMBL" id="CAACVG010006880">
    <property type="protein sequence ID" value="VEN42288.1"/>
    <property type="molecule type" value="Genomic_DNA"/>
</dbReference>
<evidence type="ECO:0000313" key="3">
    <source>
        <dbReference type="Proteomes" id="UP000410492"/>
    </source>
</evidence>
<evidence type="ECO:0008006" key="4">
    <source>
        <dbReference type="Google" id="ProtNLM"/>
    </source>
</evidence>
<organism evidence="2 3">
    <name type="scientific">Callosobruchus maculatus</name>
    <name type="common">Southern cowpea weevil</name>
    <name type="synonym">Pulse bruchid</name>
    <dbReference type="NCBI Taxonomy" id="64391"/>
    <lineage>
        <taxon>Eukaryota</taxon>
        <taxon>Metazoa</taxon>
        <taxon>Ecdysozoa</taxon>
        <taxon>Arthropoda</taxon>
        <taxon>Hexapoda</taxon>
        <taxon>Insecta</taxon>
        <taxon>Pterygota</taxon>
        <taxon>Neoptera</taxon>
        <taxon>Endopterygota</taxon>
        <taxon>Coleoptera</taxon>
        <taxon>Polyphaga</taxon>
        <taxon>Cucujiformia</taxon>
        <taxon>Chrysomeloidea</taxon>
        <taxon>Chrysomelidae</taxon>
        <taxon>Bruchinae</taxon>
        <taxon>Bruchini</taxon>
        <taxon>Callosobruchus</taxon>
    </lineage>
</organism>
<dbReference type="Proteomes" id="UP000410492">
    <property type="component" value="Unassembled WGS sequence"/>
</dbReference>
<name>A0A653C418_CALMS</name>
<feature type="compositionally biased region" description="Basic and acidic residues" evidence="1">
    <location>
        <begin position="28"/>
        <end position="39"/>
    </location>
</feature>
<proteinExistence type="predicted"/>
<feature type="compositionally biased region" description="Basic and acidic residues" evidence="1">
    <location>
        <begin position="133"/>
        <end position="145"/>
    </location>
</feature>
<accession>A0A653C418</accession>
<keyword evidence="3" id="KW-1185">Reference proteome</keyword>
<dbReference type="AlphaFoldDB" id="A0A653C418"/>
<feature type="region of interest" description="Disordered" evidence="1">
    <location>
        <begin position="28"/>
        <end position="56"/>
    </location>
</feature>
<evidence type="ECO:0000256" key="1">
    <source>
        <dbReference type="SAM" id="MobiDB-lite"/>
    </source>
</evidence>
<evidence type="ECO:0000313" key="2">
    <source>
        <dbReference type="EMBL" id="VEN42288.1"/>
    </source>
</evidence>
<gene>
    <name evidence="2" type="ORF">CALMAC_LOCUS5825</name>
</gene>
<feature type="region of interest" description="Disordered" evidence="1">
    <location>
        <begin position="104"/>
        <end position="157"/>
    </location>
</feature>